<dbReference type="KEGG" id="vg:65107804"/>
<name>A0A1Z1LWB9_9CAUD</name>
<dbReference type="RefSeq" id="YP_010090332.1">
    <property type="nucleotide sequence ID" value="NC_055719.1"/>
</dbReference>
<accession>A0A1Z1LWB9</accession>
<dbReference type="GeneID" id="65107804"/>
<protein>
    <submittedName>
        <fullName evidence="1">Uncharacterized protein</fullName>
    </submittedName>
</protein>
<dbReference type="EMBL" id="KY945241">
    <property type="protein sequence ID" value="ARW56946.1"/>
    <property type="molecule type" value="Genomic_RNA"/>
</dbReference>
<dbReference type="Proteomes" id="UP000225351">
    <property type="component" value="Segment"/>
</dbReference>
<proteinExistence type="predicted"/>
<evidence type="ECO:0000313" key="1">
    <source>
        <dbReference type="EMBL" id="ARW56946.1"/>
    </source>
</evidence>
<organism evidence="1 2">
    <name type="scientific">Synechococcus phage S-H35</name>
    <dbReference type="NCBI Taxonomy" id="1983572"/>
    <lineage>
        <taxon>Viruses</taxon>
        <taxon>Duplodnaviria</taxon>
        <taxon>Heunggongvirae</taxon>
        <taxon>Uroviricota</taxon>
        <taxon>Caudoviricetes</taxon>
        <taxon>Pantevenvirales</taxon>
        <taxon>Kyanoviridae</taxon>
        <taxon>Shandvirus</taxon>
        <taxon>Shandvirus sh35</taxon>
    </lineage>
</organism>
<evidence type="ECO:0000313" key="2">
    <source>
        <dbReference type="Proteomes" id="UP000225351"/>
    </source>
</evidence>
<keyword evidence="2" id="KW-1185">Reference proteome</keyword>
<sequence length="473" mass="53878">MAIPAETSNDVDFSLRLVRNGEVVTNKEGAKELADFVQAVTVHESISSSAIRADIVIQDSADLVSTLTGSEAWVMIFNMGNSEAVYNMRAYNIDSRSRSGNSEVYIVQCVSVEFLVNEVRNVFGSSKELFGKSVKAKAIVEKLLKDYIYGKDENGNQNKTKNFFIEDSKNNHEFVCTNWRTFDTIYWVAQKSLRPSSESQNGFLFWESRLGYHFKSIDTMIDEAKAQTYEQKTDPKSGKARLYKYTYEPKKSGDEGNDTFRIDSIVFPEDKNYLKVLRDGSFAGYSLAFDPNDFSNSKLEPSTFTPLIYTFKDSAKAKKDFAGRDTINFWNKMSHLGGGKNPVDVYDESVKAMVNFPKRIRYSVLPNRIFDKPGSEKTDKKLYGELSYLQAYQHIRVTTLKNIQLLIKIPGNLDIYPGYGLEISIPQTKPKGDKIEKDRKYSGRYLVAGVRHLYDQKSVVTEVLLYRDSYNNQ</sequence>
<reference evidence="1 2" key="1">
    <citation type="submission" date="2017-04" db="EMBL/GenBank/DDBJ databases">
        <title>Isolation and Genetic Analysis of a Novel Cyanophage S-H35 from the Bohai Sea.</title>
        <authorList>
            <person name="Xu X."/>
        </authorList>
    </citation>
    <scope>NUCLEOTIDE SEQUENCE [LARGE SCALE GENOMIC DNA]</scope>
</reference>